<dbReference type="AlphaFoldDB" id="A0A4Q0SKB4"/>
<dbReference type="EMBL" id="LBJM01000047">
    <property type="protein sequence ID" value="RXH39642.1"/>
    <property type="molecule type" value="Genomic_DNA"/>
</dbReference>
<evidence type="ECO:0000256" key="1">
    <source>
        <dbReference type="SAM" id="Phobius"/>
    </source>
</evidence>
<gene>
    <name evidence="2" type="ORF">XH94_17295</name>
</gene>
<evidence type="ECO:0000313" key="3">
    <source>
        <dbReference type="Proteomes" id="UP000290565"/>
    </source>
</evidence>
<proteinExistence type="predicted"/>
<accession>A0A4Q0SKB4</accession>
<protein>
    <submittedName>
        <fullName evidence="2">Uncharacterized protein</fullName>
    </submittedName>
</protein>
<reference evidence="2 3" key="1">
    <citation type="submission" date="2015-04" db="EMBL/GenBank/DDBJ databases">
        <title>Comparative genomics of rhizobia nodulating Arachis hypogaea in China.</title>
        <authorList>
            <person name="Li Y."/>
        </authorList>
    </citation>
    <scope>NUCLEOTIDE SEQUENCE [LARGE SCALE GENOMIC DNA]</scope>
    <source>
        <strain evidence="2 3">CCBAU 51787</strain>
    </source>
</reference>
<dbReference type="Proteomes" id="UP000290565">
    <property type="component" value="Unassembled WGS sequence"/>
</dbReference>
<keyword evidence="1" id="KW-0472">Membrane</keyword>
<keyword evidence="1" id="KW-0812">Transmembrane</keyword>
<feature type="transmembrane region" description="Helical" evidence="1">
    <location>
        <begin position="6"/>
        <end position="26"/>
    </location>
</feature>
<comment type="caution">
    <text evidence="2">The sequence shown here is derived from an EMBL/GenBank/DDBJ whole genome shotgun (WGS) entry which is preliminary data.</text>
</comment>
<sequence length="62" mass="6753">MPDELVVILGAETIILACVAAMTPYAKRMDERTVARAIDGLAYGQQAIRHGRSAESRAIYCD</sequence>
<keyword evidence="1" id="KW-1133">Transmembrane helix</keyword>
<organism evidence="2 3">
    <name type="scientific">Bradyrhizobium zhanjiangense</name>
    <dbReference type="NCBI Taxonomy" id="1325107"/>
    <lineage>
        <taxon>Bacteria</taxon>
        <taxon>Pseudomonadati</taxon>
        <taxon>Pseudomonadota</taxon>
        <taxon>Alphaproteobacteria</taxon>
        <taxon>Hyphomicrobiales</taxon>
        <taxon>Nitrobacteraceae</taxon>
        <taxon>Bradyrhizobium</taxon>
    </lineage>
</organism>
<evidence type="ECO:0000313" key="2">
    <source>
        <dbReference type="EMBL" id="RXH39642.1"/>
    </source>
</evidence>
<name>A0A4Q0SKB4_9BRAD</name>